<dbReference type="AlphaFoldDB" id="A0AAX3RP94"/>
<evidence type="ECO:0000313" key="3">
    <source>
        <dbReference type="EMBL" id="WEY84772.1"/>
    </source>
</evidence>
<feature type="modified residue" description="4-aspartylphosphate" evidence="1">
    <location>
        <position position="56"/>
    </location>
</feature>
<dbReference type="SUPFAM" id="SSF52172">
    <property type="entry name" value="CheY-like"/>
    <property type="match status" value="1"/>
</dbReference>
<evidence type="ECO:0000256" key="1">
    <source>
        <dbReference type="PROSITE-ProRule" id="PRU00169"/>
    </source>
</evidence>
<protein>
    <submittedName>
        <fullName evidence="3">Response regulator</fullName>
    </submittedName>
</protein>
<dbReference type="CDD" id="cd00156">
    <property type="entry name" value="REC"/>
    <property type="match status" value="1"/>
</dbReference>
<gene>
    <name evidence="3" type="ORF">P5633_21560</name>
</gene>
<accession>A0AAX3RP94</accession>
<dbReference type="EMBL" id="CP120576">
    <property type="protein sequence ID" value="WEY84772.1"/>
    <property type="molecule type" value="Genomic_DNA"/>
</dbReference>
<evidence type="ECO:0000259" key="2">
    <source>
        <dbReference type="PROSITE" id="PS50110"/>
    </source>
</evidence>
<organism evidence="3">
    <name type="scientific">Bacillus subtilis</name>
    <dbReference type="NCBI Taxonomy" id="1423"/>
    <lineage>
        <taxon>Bacteria</taxon>
        <taxon>Bacillati</taxon>
        <taxon>Bacillota</taxon>
        <taxon>Bacilli</taxon>
        <taxon>Bacillales</taxon>
        <taxon>Bacillaceae</taxon>
        <taxon>Bacillus</taxon>
    </lineage>
</organism>
<keyword evidence="1" id="KW-0597">Phosphoprotein</keyword>
<feature type="domain" description="Response regulatory" evidence="2">
    <location>
        <begin position="4"/>
        <end position="119"/>
    </location>
</feature>
<dbReference type="InterPro" id="IPR001789">
    <property type="entry name" value="Sig_transdc_resp-reg_receiver"/>
</dbReference>
<dbReference type="InterPro" id="IPR011006">
    <property type="entry name" value="CheY-like_superfamily"/>
</dbReference>
<dbReference type="PROSITE" id="PS50110">
    <property type="entry name" value="RESPONSE_REGULATORY"/>
    <property type="match status" value="1"/>
</dbReference>
<dbReference type="Pfam" id="PF00072">
    <property type="entry name" value="Response_reg"/>
    <property type="match status" value="1"/>
</dbReference>
<dbReference type="SMART" id="SM00448">
    <property type="entry name" value="REC"/>
    <property type="match status" value="1"/>
</dbReference>
<proteinExistence type="predicted"/>
<dbReference type="GO" id="GO:0000156">
    <property type="term" value="F:phosphorelay response regulator activity"/>
    <property type="evidence" value="ECO:0007669"/>
    <property type="project" value="TreeGrafter"/>
</dbReference>
<reference evidence="3" key="1">
    <citation type="submission" date="2023-03" db="EMBL/GenBank/DDBJ databases">
        <title>Complete genome sequences of 52 Bacillus and Priestia strains isolated from West-African fermentations and 26 reference strains from the DSMZ collection.</title>
        <authorList>
            <person name="Wiedenbein E.S."/>
            <person name="Canoy T.S."/>
            <person name="Hui Y."/>
            <person name="Parkouda C."/>
            <person name="Dawende C."/>
            <person name="Ametefe E."/>
            <person name="Jespersen L."/>
            <person name="Nielsen D.S."/>
        </authorList>
    </citation>
    <scope>NUCLEOTIDE SEQUENCE</scope>
    <source>
        <strain evidence="3">PRO56</strain>
    </source>
</reference>
<sequence length="139" mass="16204">MTVRICVIDDDQEILNFFKKISNEISQARFDLITSKISDLISHLESTQEVDLVIIDVNMPQNNGFDVAEYINIHYPFTSIIFMSYLPDYALDGYKYYPMDFMVKPVNLLRLKSTVSLVNNHKSRRKKRSVLAQMVKFIS</sequence>
<dbReference type="PANTHER" id="PTHR45526">
    <property type="entry name" value="TRANSCRIPTIONAL REGULATORY PROTEIN DPIA"/>
    <property type="match status" value="1"/>
</dbReference>
<dbReference type="Gene3D" id="3.40.50.2300">
    <property type="match status" value="1"/>
</dbReference>
<dbReference type="InterPro" id="IPR051271">
    <property type="entry name" value="2C-system_Tx_regulators"/>
</dbReference>
<dbReference type="PANTHER" id="PTHR45526:SF1">
    <property type="entry name" value="TRANSCRIPTIONAL REGULATORY PROTEIN DCUR-RELATED"/>
    <property type="match status" value="1"/>
</dbReference>
<name>A0AAX3RP94_BACIU</name>